<sequence length="272" mass="30160">MLNLINLKIPKSKSKPKDQKKNTVLSSGSSIPTRIAIIAVVAFLMGSISLCLQFLNYGAIRKLVRNEVPSLVQLSSGETIYAKAVEPTERSDETIKQFVSDSFVGLFNWDGLVQKNNEQGKLIVETDPGVEIKGVDNNPSRKITSRAYEAAFALSDRLGFRAAFLRRLSLLTDPEVFSGNMRVALIPHYISPPRKIRDGKWEIDFQSTLVTFRKLDNAGNGIALNKTVTVEAVTTPQKPPEDTTELALKIYKIRKSGLEITQIVDLNLGKSR</sequence>
<dbReference type="EMBL" id="JACJQL010000063">
    <property type="protein sequence ID" value="MBD2254741.1"/>
    <property type="molecule type" value="Genomic_DNA"/>
</dbReference>
<evidence type="ECO:0000313" key="2">
    <source>
        <dbReference type="EMBL" id="MBD2254741.1"/>
    </source>
</evidence>
<feature type="transmembrane region" description="Helical" evidence="1">
    <location>
        <begin position="35"/>
        <end position="55"/>
    </location>
</feature>
<evidence type="ECO:0000256" key="1">
    <source>
        <dbReference type="SAM" id="Phobius"/>
    </source>
</evidence>
<keyword evidence="1" id="KW-1133">Transmembrane helix</keyword>
<organism evidence="2 3">
    <name type="scientific">Nostoc parmelioides FACHB-3921</name>
    <dbReference type="NCBI Taxonomy" id="2692909"/>
    <lineage>
        <taxon>Bacteria</taxon>
        <taxon>Bacillati</taxon>
        <taxon>Cyanobacteriota</taxon>
        <taxon>Cyanophyceae</taxon>
        <taxon>Nostocales</taxon>
        <taxon>Nostocaceae</taxon>
        <taxon>Nostoc</taxon>
    </lineage>
</organism>
<name>A0ABR8BPM4_9NOSO</name>
<gene>
    <name evidence="2" type="ORF">H6G14_26245</name>
</gene>
<evidence type="ECO:0000313" key="3">
    <source>
        <dbReference type="Proteomes" id="UP000621307"/>
    </source>
</evidence>
<keyword evidence="1" id="KW-0812">Transmembrane</keyword>
<reference evidence="2 3" key="1">
    <citation type="journal article" date="2020" name="ISME J.">
        <title>Comparative genomics reveals insights into cyanobacterial evolution and habitat adaptation.</title>
        <authorList>
            <person name="Chen M.Y."/>
            <person name="Teng W.K."/>
            <person name="Zhao L."/>
            <person name="Hu C.X."/>
            <person name="Zhou Y.K."/>
            <person name="Han B.P."/>
            <person name="Song L.R."/>
            <person name="Shu W.S."/>
        </authorList>
    </citation>
    <scope>NUCLEOTIDE SEQUENCE [LARGE SCALE GENOMIC DNA]</scope>
    <source>
        <strain evidence="2 3">FACHB-3921</strain>
    </source>
</reference>
<keyword evidence="1" id="KW-0472">Membrane</keyword>
<dbReference type="Proteomes" id="UP000621307">
    <property type="component" value="Unassembled WGS sequence"/>
</dbReference>
<accession>A0ABR8BPM4</accession>
<dbReference type="RefSeq" id="WP_190571120.1">
    <property type="nucleotide sequence ID" value="NZ_JACJQL010000063.1"/>
</dbReference>
<comment type="caution">
    <text evidence="2">The sequence shown here is derived from an EMBL/GenBank/DDBJ whole genome shotgun (WGS) entry which is preliminary data.</text>
</comment>
<proteinExistence type="predicted"/>
<keyword evidence="3" id="KW-1185">Reference proteome</keyword>
<protein>
    <submittedName>
        <fullName evidence="2">Uncharacterized protein</fullName>
    </submittedName>
</protein>